<dbReference type="PANTHER" id="PTHR43441">
    <property type="entry name" value="RIBOSOMAL-PROTEIN-SERINE ACETYLTRANSFERASE"/>
    <property type="match status" value="1"/>
</dbReference>
<dbReference type="RefSeq" id="WP_071618262.1">
    <property type="nucleotide sequence ID" value="NZ_MINN01000074.1"/>
</dbReference>
<organism evidence="2 3">
    <name type="scientific">Rossellomorea aquimaris</name>
    <dbReference type="NCBI Taxonomy" id="189382"/>
    <lineage>
        <taxon>Bacteria</taxon>
        <taxon>Bacillati</taxon>
        <taxon>Bacillota</taxon>
        <taxon>Bacilli</taxon>
        <taxon>Bacillales</taxon>
        <taxon>Bacillaceae</taxon>
        <taxon>Rossellomorea</taxon>
    </lineage>
</organism>
<dbReference type="PROSITE" id="PS51186">
    <property type="entry name" value="GNAT"/>
    <property type="match status" value="1"/>
</dbReference>
<evidence type="ECO:0000259" key="1">
    <source>
        <dbReference type="PROSITE" id="PS51186"/>
    </source>
</evidence>
<dbReference type="InterPro" id="IPR051908">
    <property type="entry name" value="Ribosomal_N-acetyltransferase"/>
</dbReference>
<evidence type="ECO:0000313" key="3">
    <source>
        <dbReference type="Proteomes" id="UP000182062"/>
    </source>
</evidence>
<keyword evidence="3" id="KW-1185">Reference proteome</keyword>
<reference evidence="2 3" key="1">
    <citation type="submission" date="2016-09" db="EMBL/GenBank/DDBJ databases">
        <title>Bacillus aquimaris SAMM genome sequence reveals colonization and biosurfactant production capacities.</title>
        <authorList>
            <person name="Waghmode S.R."/>
            <person name="Suryavanshi M.V."/>
        </authorList>
    </citation>
    <scope>NUCLEOTIDE SEQUENCE [LARGE SCALE GENOMIC DNA]</scope>
    <source>
        <strain evidence="2 3">SAMM</strain>
    </source>
</reference>
<name>A0A1J6WWQ1_9BACI</name>
<keyword evidence="2" id="KW-0808">Transferase</keyword>
<dbReference type="EMBL" id="MINN01000074">
    <property type="protein sequence ID" value="OIU72619.1"/>
    <property type="molecule type" value="Genomic_DNA"/>
</dbReference>
<dbReference type="GO" id="GO:1990189">
    <property type="term" value="F:protein N-terminal-serine acetyltransferase activity"/>
    <property type="evidence" value="ECO:0007669"/>
    <property type="project" value="TreeGrafter"/>
</dbReference>
<feature type="domain" description="N-acetyltransferase" evidence="1">
    <location>
        <begin position="34"/>
        <end position="181"/>
    </location>
</feature>
<dbReference type="Proteomes" id="UP000182062">
    <property type="component" value="Unassembled WGS sequence"/>
</dbReference>
<proteinExistence type="predicted"/>
<dbReference type="GO" id="GO:0005737">
    <property type="term" value="C:cytoplasm"/>
    <property type="evidence" value="ECO:0007669"/>
    <property type="project" value="TreeGrafter"/>
</dbReference>
<dbReference type="OrthoDB" id="9799321at2"/>
<dbReference type="Gene3D" id="3.40.630.30">
    <property type="match status" value="1"/>
</dbReference>
<dbReference type="GO" id="GO:0008999">
    <property type="term" value="F:protein-N-terminal-alanine acetyltransferase activity"/>
    <property type="evidence" value="ECO:0007669"/>
    <property type="project" value="TreeGrafter"/>
</dbReference>
<evidence type="ECO:0000313" key="2">
    <source>
        <dbReference type="EMBL" id="OIU72619.1"/>
    </source>
</evidence>
<accession>A0A1J6WWQ1</accession>
<dbReference type="Pfam" id="PF13302">
    <property type="entry name" value="Acetyltransf_3"/>
    <property type="match status" value="1"/>
</dbReference>
<dbReference type="InterPro" id="IPR016181">
    <property type="entry name" value="Acyl_CoA_acyltransferase"/>
</dbReference>
<dbReference type="PANTHER" id="PTHR43441:SF3">
    <property type="entry name" value="ACETYLTRANSFERASE"/>
    <property type="match status" value="1"/>
</dbReference>
<gene>
    <name evidence="2" type="ORF">BHE18_05190</name>
</gene>
<dbReference type="AlphaFoldDB" id="A0A1J6WWQ1"/>
<dbReference type="SUPFAM" id="SSF55729">
    <property type="entry name" value="Acyl-CoA N-acyltransferases (Nat)"/>
    <property type="match status" value="1"/>
</dbReference>
<sequence length="186" mass="21279">MDHILKEVPDIIETERLILRMPMPGDGKAVNAAIKASHAELKPWLGFAQVLPDVDETEANTREAHAKFITRKALRYLIFCKETNRFIGSTGFHNIDWNIPKFEIGYWIDTRMTGKGYMGEAVGRLTELAINELDGRRVEIRCESDNLRSRKIPEQLGYELEGILRNDDLSRDGTRVTDTCIYGKVR</sequence>
<protein>
    <submittedName>
        <fullName evidence="2">GNAT family N-acetyltransferase</fullName>
    </submittedName>
</protein>
<comment type="caution">
    <text evidence="2">The sequence shown here is derived from an EMBL/GenBank/DDBJ whole genome shotgun (WGS) entry which is preliminary data.</text>
</comment>
<dbReference type="InterPro" id="IPR000182">
    <property type="entry name" value="GNAT_dom"/>
</dbReference>